<dbReference type="STRING" id="1120976.SAMN03080606_02150"/>
<evidence type="ECO:0000256" key="6">
    <source>
        <dbReference type="ARBA" id="ARBA00022737"/>
    </source>
</evidence>
<evidence type="ECO:0000256" key="1">
    <source>
        <dbReference type="ARBA" id="ARBA00004236"/>
    </source>
</evidence>
<dbReference type="SUPFAM" id="SSF56024">
    <property type="entry name" value="Phospholipase D/nuclease"/>
    <property type="match status" value="2"/>
</dbReference>
<dbReference type="PANTHER" id="PTHR21248:SF22">
    <property type="entry name" value="PHOSPHOLIPASE D"/>
    <property type="match status" value="1"/>
</dbReference>
<feature type="transmembrane region" description="Helical" evidence="13">
    <location>
        <begin position="7"/>
        <end position="25"/>
    </location>
</feature>
<accession>A0A1G5HVT3</accession>
<gene>
    <name evidence="15" type="ORF">SAMN03080606_02150</name>
</gene>
<dbReference type="PROSITE" id="PS50035">
    <property type="entry name" value="PLD"/>
    <property type="match status" value="2"/>
</dbReference>
<feature type="domain" description="PLD phosphodiesterase" evidence="14">
    <location>
        <begin position="413"/>
        <end position="440"/>
    </location>
</feature>
<name>A0A1G5HVT3_9FIRM</name>
<evidence type="ECO:0000256" key="4">
    <source>
        <dbReference type="ARBA" id="ARBA00022679"/>
    </source>
</evidence>
<keyword evidence="3" id="KW-0444">Lipid biosynthesis</keyword>
<evidence type="ECO:0000313" key="16">
    <source>
        <dbReference type="Proteomes" id="UP000198636"/>
    </source>
</evidence>
<evidence type="ECO:0000256" key="7">
    <source>
        <dbReference type="ARBA" id="ARBA00022989"/>
    </source>
</evidence>
<feature type="transmembrane region" description="Helical" evidence="13">
    <location>
        <begin position="65"/>
        <end position="82"/>
    </location>
</feature>
<proteinExistence type="predicted"/>
<evidence type="ECO:0000256" key="10">
    <source>
        <dbReference type="ARBA" id="ARBA00023209"/>
    </source>
</evidence>
<evidence type="ECO:0000313" key="15">
    <source>
        <dbReference type="EMBL" id="SCY67579.1"/>
    </source>
</evidence>
<dbReference type="Gene3D" id="3.30.870.10">
    <property type="entry name" value="Endonuclease Chain A"/>
    <property type="match status" value="2"/>
</dbReference>
<keyword evidence="7 13" id="KW-1133">Transmembrane helix</keyword>
<dbReference type="GO" id="GO:0008808">
    <property type="term" value="F:cardiolipin synthase activity"/>
    <property type="evidence" value="ECO:0007669"/>
    <property type="project" value="UniProtKB-UniRule"/>
</dbReference>
<keyword evidence="9 13" id="KW-0472">Membrane</keyword>
<dbReference type="InterPro" id="IPR022924">
    <property type="entry name" value="Cardiolipin_synthase"/>
</dbReference>
<dbReference type="Proteomes" id="UP000198636">
    <property type="component" value="Unassembled WGS sequence"/>
</dbReference>
<dbReference type="InterPro" id="IPR001736">
    <property type="entry name" value="PLipase_D/transphosphatidylase"/>
</dbReference>
<sequence length="500" mass="57216">MIKFFQILFLVFIIALFFFNFFRLTSHALMVGIYPYLLGITLLFGVILIMLYLTKNYMIITVCKGLLLIILVFGVFTGIQIWRNSVLINGYQLKRSIYMDKLMKITSYDEAEKMELTNLQNGIATLIENSTGMPITKKNETTILSGGSKVIDEIIEAFSQAEHHIHVEFFIIRDDEIGKKFKDILIKKTQEGVKVRLIYDGLGSTSFSTSFKKELLAAGVEIGVFDNTLQSILKGKLNNRNHRKIVIVDGRVAFTGGFNIGDEYLGRDDSIGEWHDMHVMIEGEAVNWIQKIFLADWFYITSEAIIDERYFAQNNTEAFMPIQMISSGFDTHWNEISQLYFSMISNAQEKVYITTPYLILNDSLIKALQTAALRGVDVKIILPKKPDLFLVGWANTSFFEKLLKAKVEIYLHEDGFIHSKVILTDNQIVSIGSANFNTRSLFLDYEVNAVIFNEDKCKEVEAIIHDYLKNSHSVAYEDYKKVNIATRLKLWIGRLIIPLA</sequence>
<feature type="domain" description="PLD phosphodiesterase" evidence="14">
    <location>
        <begin position="237"/>
        <end position="264"/>
    </location>
</feature>
<evidence type="ECO:0000256" key="3">
    <source>
        <dbReference type="ARBA" id="ARBA00022516"/>
    </source>
</evidence>
<dbReference type="NCBIfam" id="TIGR04265">
    <property type="entry name" value="bac_cardiolipin"/>
    <property type="match status" value="1"/>
</dbReference>
<dbReference type="FunFam" id="3.30.870.10:FF:000014">
    <property type="entry name" value="Cardiolipin synthase"/>
    <property type="match status" value="1"/>
</dbReference>
<dbReference type="AlphaFoldDB" id="A0A1G5HVT3"/>
<evidence type="ECO:0000259" key="14">
    <source>
        <dbReference type="PROSITE" id="PS50035"/>
    </source>
</evidence>
<dbReference type="InterPro" id="IPR025202">
    <property type="entry name" value="PLD-like_dom"/>
</dbReference>
<dbReference type="GO" id="GO:0032049">
    <property type="term" value="P:cardiolipin biosynthetic process"/>
    <property type="evidence" value="ECO:0007669"/>
    <property type="project" value="UniProtKB-UniRule"/>
</dbReference>
<keyword evidence="8" id="KW-0443">Lipid metabolism</keyword>
<comment type="subcellular location">
    <subcellularLocation>
        <location evidence="1">Cell membrane</location>
    </subcellularLocation>
</comment>
<keyword evidence="10" id="KW-0594">Phospholipid biosynthesis</keyword>
<evidence type="ECO:0000256" key="12">
    <source>
        <dbReference type="NCBIfam" id="TIGR04265"/>
    </source>
</evidence>
<dbReference type="CDD" id="cd09110">
    <property type="entry name" value="PLDc_CLS_1"/>
    <property type="match status" value="1"/>
</dbReference>
<keyword evidence="2" id="KW-1003">Cell membrane</keyword>
<evidence type="ECO:0000256" key="9">
    <source>
        <dbReference type="ARBA" id="ARBA00023136"/>
    </source>
</evidence>
<keyword evidence="5 13" id="KW-0812">Transmembrane</keyword>
<dbReference type="EMBL" id="FMUS01000012">
    <property type="protein sequence ID" value="SCY67579.1"/>
    <property type="molecule type" value="Genomic_DNA"/>
</dbReference>
<dbReference type="GO" id="GO:0005886">
    <property type="term" value="C:plasma membrane"/>
    <property type="evidence" value="ECO:0007669"/>
    <property type="project" value="UniProtKB-SubCell"/>
</dbReference>
<dbReference type="PANTHER" id="PTHR21248">
    <property type="entry name" value="CARDIOLIPIN SYNTHASE"/>
    <property type="match status" value="1"/>
</dbReference>
<keyword evidence="6" id="KW-0677">Repeat</keyword>
<keyword evidence="4" id="KW-0808">Transferase</keyword>
<dbReference type="SMART" id="SM00155">
    <property type="entry name" value="PLDc"/>
    <property type="match status" value="2"/>
</dbReference>
<evidence type="ECO:0000256" key="5">
    <source>
        <dbReference type="ARBA" id="ARBA00022692"/>
    </source>
</evidence>
<dbReference type="Pfam" id="PF13091">
    <property type="entry name" value="PLDc_2"/>
    <property type="match status" value="2"/>
</dbReference>
<evidence type="ECO:0000256" key="8">
    <source>
        <dbReference type="ARBA" id="ARBA00023098"/>
    </source>
</evidence>
<keyword evidence="11" id="KW-1208">Phospholipid metabolism</keyword>
<dbReference type="EC" id="2.7.8.-" evidence="12"/>
<keyword evidence="16" id="KW-1185">Reference proteome</keyword>
<dbReference type="OrthoDB" id="9762009at2"/>
<protein>
    <recommendedName>
        <fullName evidence="12">Cardiolipin synthase</fullName>
        <ecNumber evidence="12">2.7.8.-</ecNumber>
    </recommendedName>
</protein>
<dbReference type="RefSeq" id="WP_091543189.1">
    <property type="nucleotide sequence ID" value="NZ_FMUS01000012.1"/>
</dbReference>
<evidence type="ECO:0000256" key="13">
    <source>
        <dbReference type="SAM" id="Phobius"/>
    </source>
</evidence>
<dbReference type="CDD" id="cd09112">
    <property type="entry name" value="PLDc_CLS_2"/>
    <property type="match status" value="1"/>
</dbReference>
<feature type="transmembrane region" description="Helical" evidence="13">
    <location>
        <begin position="31"/>
        <end position="53"/>
    </location>
</feature>
<reference evidence="15 16" key="1">
    <citation type="submission" date="2016-10" db="EMBL/GenBank/DDBJ databases">
        <authorList>
            <person name="de Groot N.N."/>
        </authorList>
    </citation>
    <scope>NUCLEOTIDE SEQUENCE [LARGE SCALE GENOMIC DNA]</scope>
    <source>
        <strain evidence="15 16">DSM 18978</strain>
    </source>
</reference>
<evidence type="ECO:0000256" key="11">
    <source>
        <dbReference type="ARBA" id="ARBA00023264"/>
    </source>
</evidence>
<organism evidence="15 16">
    <name type="scientific">Alkaliphilus peptidifermentans DSM 18978</name>
    <dbReference type="NCBI Taxonomy" id="1120976"/>
    <lineage>
        <taxon>Bacteria</taxon>
        <taxon>Bacillati</taxon>
        <taxon>Bacillota</taxon>
        <taxon>Clostridia</taxon>
        <taxon>Peptostreptococcales</taxon>
        <taxon>Natronincolaceae</taxon>
        <taxon>Alkaliphilus</taxon>
    </lineage>
</organism>
<evidence type="ECO:0000256" key="2">
    <source>
        <dbReference type="ARBA" id="ARBA00022475"/>
    </source>
</evidence>